<dbReference type="SUPFAM" id="SSF54909">
    <property type="entry name" value="Dimeric alpha+beta barrel"/>
    <property type="match status" value="1"/>
</dbReference>
<keyword evidence="3" id="KW-0732">Signal</keyword>
<dbReference type="Gene3D" id="3.40.630.30">
    <property type="match status" value="1"/>
</dbReference>
<evidence type="ECO:0000259" key="4">
    <source>
        <dbReference type="PROSITE" id="PS51186"/>
    </source>
</evidence>
<feature type="signal peptide" evidence="3">
    <location>
        <begin position="1"/>
        <end position="28"/>
    </location>
</feature>
<keyword evidence="1" id="KW-0808">Transferase</keyword>
<dbReference type="InterPro" id="IPR000182">
    <property type="entry name" value="GNAT_dom"/>
</dbReference>
<dbReference type="GO" id="GO:0008080">
    <property type="term" value="F:N-acetyltransferase activity"/>
    <property type="evidence" value="ECO:0007669"/>
    <property type="project" value="UniProtKB-ARBA"/>
</dbReference>
<dbReference type="Gene3D" id="3.30.70.1060">
    <property type="entry name" value="Dimeric alpha+beta barrel"/>
    <property type="match status" value="1"/>
</dbReference>
<dbReference type="Pfam" id="PF03795">
    <property type="entry name" value="YCII"/>
    <property type="match status" value="1"/>
</dbReference>
<keyword evidence="2" id="KW-0012">Acyltransferase</keyword>
<reference evidence="5" key="1">
    <citation type="submission" date="2021-01" db="EMBL/GenBank/DDBJ databases">
        <authorList>
            <person name="Corre E."/>
            <person name="Pelletier E."/>
            <person name="Niang G."/>
            <person name="Scheremetjew M."/>
            <person name="Finn R."/>
            <person name="Kale V."/>
            <person name="Holt S."/>
            <person name="Cochrane G."/>
            <person name="Meng A."/>
            <person name="Brown T."/>
            <person name="Cohen L."/>
        </authorList>
    </citation>
    <scope>NUCLEOTIDE SEQUENCE</scope>
    <source>
        <strain evidence="5">GSO104</strain>
    </source>
</reference>
<evidence type="ECO:0000256" key="2">
    <source>
        <dbReference type="ARBA" id="ARBA00023315"/>
    </source>
</evidence>
<dbReference type="EMBL" id="HBNS01001709">
    <property type="protein sequence ID" value="CAE4580618.1"/>
    <property type="molecule type" value="Transcribed_RNA"/>
</dbReference>
<dbReference type="SUPFAM" id="SSF55729">
    <property type="entry name" value="Acyl-CoA N-acyltransferases (Nat)"/>
    <property type="match status" value="1"/>
</dbReference>
<evidence type="ECO:0000256" key="1">
    <source>
        <dbReference type="ARBA" id="ARBA00022679"/>
    </source>
</evidence>
<dbReference type="AlphaFoldDB" id="A0A7S4QFC4"/>
<organism evidence="5">
    <name type="scientific">Ditylum brightwellii</name>
    <dbReference type="NCBI Taxonomy" id="49249"/>
    <lineage>
        <taxon>Eukaryota</taxon>
        <taxon>Sar</taxon>
        <taxon>Stramenopiles</taxon>
        <taxon>Ochrophyta</taxon>
        <taxon>Bacillariophyta</taxon>
        <taxon>Mediophyceae</taxon>
        <taxon>Lithodesmiophycidae</taxon>
        <taxon>Lithodesmiales</taxon>
        <taxon>Lithodesmiaceae</taxon>
        <taxon>Ditylum</taxon>
    </lineage>
</organism>
<name>A0A7S4QFC4_9STRA</name>
<sequence>MVAVFCSFRFFSVLSTLVLNHLIEKTAAYIINSPISRRNHVSKSYLESFKKDDNIDKDDVALTQLTFRPPTAEEIPSCFAIESSSYPADEAASLQSLQYRQANALPYFQCAISNEDEIIGFVCSTRCHEFEEESMTTHHPDGAFLAIHSVVVSHPYRRKGFASTMLKYYVKHIEEEQSSIQSIVLLAKAHLLSFYVNCGFTVNRPSPIVHGQELWYELERKLVRTLPLPTESWFCKTETFKKSYPEVKPHLDAHKDWVKHLRAKGHCITSGYRVDSQGKPGGGGLMFLSAKSYEDALDVVLQDPLVQNDCVDWELNGWIGQVGDIQMR</sequence>
<protein>
    <recommendedName>
        <fullName evidence="4">N-acetyltransferase domain-containing protein</fullName>
    </recommendedName>
</protein>
<dbReference type="InterPro" id="IPR016181">
    <property type="entry name" value="Acyl_CoA_acyltransferase"/>
</dbReference>
<dbReference type="InterPro" id="IPR051635">
    <property type="entry name" value="SNAT-like"/>
</dbReference>
<feature type="domain" description="N-acetyltransferase" evidence="4">
    <location>
        <begin position="65"/>
        <end position="221"/>
    </location>
</feature>
<dbReference type="InterPro" id="IPR011008">
    <property type="entry name" value="Dimeric_a/b-barrel"/>
</dbReference>
<evidence type="ECO:0000313" key="5">
    <source>
        <dbReference type="EMBL" id="CAE4580618.1"/>
    </source>
</evidence>
<accession>A0A7S4QFC4</accession>
<evidence type="ECO:0000256" key="3">
    <source>
        <dbReference type="SAM" id="SignalP"/>
    </source>
</evidence>
<gene>
    <name evidence="5" type="ORF">DBRI00130_LOCUS1373</name>
</gene>
<dbReference type="Pfam" id="PF00583">
    <property type="entry name" value="Acetyltransf_1"/>
    <property type="match status" value="1"/>
</dbReference>
<dbReference type="PROSITE" id="PS51186">
    <property type="entry name" value="GNAT"/>
    <property type="match status" value="1"/>
</dbReference>
<dbReference type="InterPro" id="IPR005545">
    <property type="entry name" value="YCII"/>
</dbReference>
<feature type="chain" id="PRO_5030756376" description="N-acetyltransferase domain-containing protein" evidence="3">
    <location>
        <begin position="29"/>
        <end position="328"/>
    </location>
</feature>
<dbReference type="PANTHER" id="PTHR10908:SF0">
    <property type="entry name" value="SEROTONIN N-ACETYLTRANSFERASE"/>
    <property type="match status" value="1"/>
</dbReference>
<proteinExistence type="predicted"/>
<dbReference type="PANTHER" id="PTHR10908">
    <property type="entry name" value="SEROTONIN N-ACETYLTRANSFERASE"/>
    <property type="match status" value="1"/>
</dbReference>